<evidence type="ECO:0000313" key="1">
    <source>
        <dbReference type="EMBL" id="ERS94131.1"/>
    </source>
</evidence>
<accession>A0ABN0PEW4</accession>
<proteinExistence type="predicted"/>
<name>A0ABN0PEW4_STASI</name>
<protein>
    <submittedName>
        <fullName evidence="1">Uncharacterized protein</fullName>
    </submittedName>
</protein>
<sequence length="48" mass="5728">MKITFTVITIIFILLLPQIIKLARIKHMKLLGYRYEGEQLVRIQKNDN</sequence>
<keyword evidence="2" id="KW-1185">Reference proteome</keyword>
<comment type="caution">
    <text evidence="1">The sequence shown here is derived from an EMBL/GenBank/DDBJ whole genome shotgun (WGS) entry which is preliminary data.</text>
</comment>
<reference evidence="1 2" key="1">
    <citation type="journal article" date="2013" name="Genome Announc.">
        <title>Draft Genome Sequence of Staphylococcus simulans UMC-CNS-990, Isolated from a Case of Chronic Bovine Mastitis.</title>
        <authorList>
            <person name="Calcutt M.J."/>
            <person name="Foecking M.F."/>
            <person name="Hsieh H.Y."/>
            <person name="Perry J."/>
            <person name="Stewart G.C."/>
            <person name="Middleton J.R."/>
        </authorList>
    </citation>
    <scope>NUCLEOTIDE SEQUENCE [LARGE SCALE GENOMIC DNA]</scope>
    <source>
        <strain evidence="1 2">UMC-CNS-990</strain>
    </source>
</reference>
<organism evidence="1 2">
    <name type="scientific">Staphylococcus simulans UMC-CNS-990</name>
    <dbReference type="NCBI Taxonomy" id="1405498"/>
    <lineage>
        <taxon>Bacteria</taxon>
        <taxon>Bacillati</taxon>
        <taxon>Bacillota</taxon>
        <taxon>Bacilli</taxon>
        <taxon>Bacillales</taxon>
        <taxon>Staphylococcaceae</taxon>
        <taxon>Staphylococcus</taxon>
    </lineage>
</organism>
<dbReference type="Proteomes" id="UP000017131">
    <property type="component" value="Unassembled WGS sequence"/>
</dbReference>
<evidence type="ECO:0000313" key="2">
    <source>
        <dbReference type="Proteomes" id="UP000017131"/>
    </source>
</evidence>
<dbReference type="EMBL" id="AXDY01000003">
    <property type="protein sequence ID" value="ERS94131.1"/>
    <property type="molecule type" value="Genomic_DNA"/>
</dbReference>
<gene>
    <name evidence="1" type="ORF">SSIM_04745</name>
</gene>